<dbReference type="eggNOG" id="KOG0619">
    <property type="taxonomic scope" value="Eukaryota"/>
</dbReference>
<keyword evidence="1" id="KW-0433">Leucine-rich repeat</keyword>
<proteinExistence type="predicted"/>
<feature type="signal peptide" evidence="7">
    <location>
        <begin position="1"/>
        <end position="18"/>
    </location>
</feature>
<evidence type="ECO:0000256" key="3">
    <source>
        <dbReference type="ARBA" id="ARBA00022737"/>
    </source>
</evidence>
<reference evidence="9" key="3">
    <citation type="submission" date="2025-08" db="UniProtKB">
        <authorList>
            <consortium name="Ensembl"/>
        </authorList>
    </citation>
    <scope>IDENTIFICATION</scope>
</reference>
<dbReference type="EMBL" id="AGCU01072176">
    <property type="status" value="NOT_ANNOTATED_CDS"/>
    <property type="molecule type" value="Genomic_DNA"/>
</dbReference>
<dbReference type="InterPro" id="IPR000483">
    <property type="entry name" value="Cys-rich_flank_reg_C"/>
</dbReference>
<gene>
    <name evidence="9" type="primary">ISLR2</name>
</gene>
<feature type="domain" description="LRRCT" evidence="8">
    <location>
        <begin position="181"/>
        <end position="236"/>
    </location>
</feature>
<dbReference type="HOGENOM" id="CLU_400948_0_0_1"/>
<dbReference type="SMART" id="SM00369">
    <property type="entry name" value="LRR_TYP"/>
    <property type="match status" value="5"/>
</dbReference>
<dbReference type="InterPro" id="IPR032675">
    <property type="entry name" value="LRR_dom_sf"/>
</dbReference>
<keyword evidence="3" id="KW-0677">Repeat</keyword>
<name>K7FWD6_PELSI</name>
<dbReference type="Gene3D" id="3.80.10.10">
    <property type="entry name" value="Ribonuclease Inhibitor"/>
    <property type="match status" value="2"/>
</dbReference>
<dbReference type="InterPro" id="IPR050467">
    <property type="entry name" value="LRFN"/>
</dbReference>
<dbReference type="Pfam" id="PF13855">
    <property type="entry name" value="LRR_8"/>
    <property type="match status" value="2"/>
</dbReference>
<feature type="transmembrane region" description="Helical" evidence="6">
    <location>
        <begin position="413"/>
        <end position="441"/>
    </location>
</feature>
<evidence type="ECO:0000259" key="8">
    <source>
        <dbReference type="SMART" id="SM00082"/>
    </source>
</evidence>
<accession>K7FWD6</accession>
<dbReference type="InterPro" id="IPR001611">
    <property type="entry name" value="Leu-rich_rpt"/>
</dbReference>
<evidence type="ECO:0000256" key="7">
    <source>
        <dbReference type="SAM" id="SignalP"/>
    </source>
</evidence>
<evidence type="ECO:0000313" key="9">
    <source>
        <dbReference type="Ensembl" id="ENSPSIP00000012346.1"/>
    </source>
</evidence>
<protein>
    <submittedName>
        <fullName evidence="9">Immunoglobulin superfamily containing leucine rich repeat 2</fullName>
    </submittedName>
</protein>
<dbReference type="SMART" id="SM00082">
    <property type="entry name" value="LRRCT"/>
    <property type="match status" value="1"/>
</dbReference>
<keyword evidence="6" id="KW-0472">Membrane</keyword>
<dbReference type="PANTHER" id="PTHR45842:SF12">
    <property type="entry name" value="KEKKON 5, ISOFORM A"/>
    <property type="match status" value="1"/>
</dbReference>
<evidence type="ECO:0000313" key="10">
    <source>
        <dbReference type="Proteomes" id="UP000007267"/>
    </source>
</evidence>
<feature type="chain" id="PRO_5003902217" evidence="7">
    <location>
        <begin position="19"/>
        <end position="551"/>
    </location>
</feature>
<keyword evidence="6" id="KW-0812">Transmembrane</keyword>
<dbReference type="PANTHER" id="PTHR45842">
    <property type="entry name" value="SYNAPTIC ADHESION-LIKE MOLECULE SALM"/>
    <property type="match status" value="1"/>
</dbReference>
<dbReference type="SUPFAM" id="SSF52058">
    <property type="entry name" value="L domain-like"/>
    <property type="match status" value="1"/>
</dbReference>
<evidence type="ECO:0000256" key="4">
    <source>
        <dbReference type="ARBA" id="ARBA00023180"/>
    </source>
</evidence>
<keyword evidence="4" id="KW-0325">Glycoprotein</keyword>
<dbReference type="Proteomes" id="UP000007267">
    <property type="component" value="Unassembled WGS sequence"/>
</dbReference>
<feature type="region of interest" description="Disordered" evidence="5">
    <location>
        <begin position="258"/>
        <end position="304"/>
    </location>
</feature>
<reference evidence="10" key="1">
    <citation type="submission" date="2011-10" db="EMBL/GenBank/DDBJ databases">
        <authorList>
            <consortium name="Soft-shell Turtle Genome Consortium"/>
        </authorList>
    </citation>
    <scope>NUCLEOTIDE SEQUENCE [LARGE SCALE GENOMIC DNA]</scope>
    <source>
        <strain evidence="10">Daiwa-1</strain>
    </source>
</reference>
<dbReference type="InterPro" id="IPR003591">
    <property type="entry name" value="Leu-rich_rpt_typical-subtyp"/>
</dbReference>
<dbReference type="Ensembl" id="ENSPSIT00000012405.1">
    <property type="protein sequence ID" value="ENSPSIP00000012346.1"/>
    <property type="gene ID" value="ENSPSIG00000011133.1"/>
</dbReference>
<dbReference type="PROSITE" id="PS51450">
    <property type="entry name" value="LRR"/>
    <property type="match status" value="1"/>
</dbReference>
<keyword evidence="10" id="KW-1185">Reference proteome</keyword>
<dbReference type="STRING" id="13735.ENSPSIP00000012346"/>
<dbReference type="AlphaFoldDB" id="K7FWD6"/>
<feature type="region of interest" description="Disordered" evidence="5">
    <location>
        <begin position="319"/>
        <end position="358"/>
    </location>
</feature>
<sequence>MAPFLCMWIAAFFGVSQGCPEPCTCVEKKFGRQLAECAYRDLQEVPAGLPSNVTTLSLSANRIRSLQQRSFLEVTQVSSLWLAHNEISAIEAGTFAGLLHLKNIDLSHNQLADFPWRDLHNLSALQLLKMNNNQLARLPADAFRTLRDLRSLWINDNKLATIAQGTFDSLTSLSHLQIYNNPLNCTCALLWLKGWAENTLISIPERDSISCAAPDSFRGLPLARVPGLRRGRPVCLQPRLQPERPAQAARLCPGHHRAGRVGARGPGAAHALPRPARESPPAGALPVRRQRPGPRPGAVVPGAGGSQLLLVPGLEPRHQLLGLPDAPGGGVPGAGGLHHEGGSPLPPHHRGRQHLPAGPGHAPVQWSLVQEGVNSYWFQGLSPGTNYSVCLTHLGEECQVQVVFTTKAEVPSLLIIVAVSIFLLALATVPLLGATCCHLLAKHQGKTYKLIMRAQNPDPMEKHMAADFDPRASYLESEKNYNPSEAGAGAAGERELEREESLVAESIAECQSKANPEEFEVGSEYSDRLPLGAEAVNISQEINGNYRQPAR</sequence>
<evidence type="ECO:0000256" key="5">
    <source>
        <dbReference type="SAM" id="MobiDB-lite"/>
    </source>
</evidence>
<reference evidence="9" key="4">
    <citation type="submission" date="2025-09" db="UniProtKB">
        <authorList>
            <consortium name="Ensembl"/>
        </authorList>
    </citation>
    <scope>IDENTIFICATION</scope>
</reference>
<evidence type="ECO:0000256" key="2">
    <source>
        <dbReference type="ARBA" id="ARBA00022729"/>
    </source>
</evidence>
<feature type="compositionally biased region" description="Low complexity" evidence="5">
    <location>
        <begin position="260"/>
        <end position="271"/>
    </location>
</feature>
<evidence type="ECO:0000256" key="1">
    <source>
        <dbReference type="ARBA" id="ARBA00022614"/>
    </source>
</evidence>
<keyword evidence="2 7" id="KW-0732">Signal</keyword>
<reference evidence="10" key="2">
    <citation type="journal article" date="2013" name="Nat. Genet.">
        <title>The draft genomes of soft-shell turtle and green sea turtle yield insights into the development and evolution of the turtle-specific body plan.</title>
        <authorList>
            <person name="Wang Z."/>
            <person name="Pascual-Anaya J."/>
            <person name="Zadissa A."/>
            <person name="Li W."/>
            <person name="Niimura Y."/>
            <person name="Huang Z."/>
            <person name="Li C."/>
            <person name="White S."/>
            <person name="Xiong Z."/>
            <person name="Fang D."/>
            <person name="Wang B."/>
            <person name="Ming Y."/>
            <person name="Chen Y."/>
            <person name="Zheng Y."/>
            <person name="Kuraku S."/>
            <person name="Pignatelli M."/>
            <person name="Herrero J."/>
            <person name="Beal K."/>
            <person name="Nozawa M."/>
            <person name="Li Q."/>
            <person name="Wang J."/>
            <person name="Zhang H."/>
            <person name="Yu L."/>
            <person name="Shigenobu S."/>
            <person name="Wang J."/>
            <person name="Liu J."/>
            <person name="Flicek P."/>
            <person name="Searle S."/>
            <person name="Wang J."/>
            <person name="Kuratani S."/>
            <person name="Yin Y."/>
            <person name="Aken B."/>
            <person name="Zhang G."/>
            <person name="Irie N."/>
        </authorList>
    </citation>
    <scope>NUCLEOTIDE SEQUENCE [LARGE SCALE GENOMIC DNA]</scope>
    <source>
        <strain evidence="10">Daiwa-1</strain>
    </source>
</reference>
<dbReference type="GeneTree" id="ENSGT00940000162846"/>
<dbReference type="EMBL" id="AGCU01072175">
    <property type="status" value="NOT_ANNOTATED_CDS"/>
    <property type="molecule type" value="Genomic_DNA"/>
</dbReference>
<keyword evidence="6" id="KW-1133">Transmembrane helix</keyword>
<dbReference type="OMA" id="GHSMVQW"/>
<organism evidence="9 10">
    <name type="scientific">Pelodiscus sinensis</name>
    <name type="common">Chinese softshell turtle</name>
    <name type="synonym">Trionyx sinensis</name>
    <dbReference type="NCBI Taxonomy" id="13735"/>
    <lineage>
        <taxon>Eukaryota</taxon>
        <taxon>Metazoa</taxon>
        <taxon>Chordata</taxon>
        <taxon>Craniata</taxon>
        <taxon>Vertebrata</taxon>
        <taxon>Euteleostomi</taxon>
        <taxon>Archelosauria</taxon>
        <taxon>Testudinata</taxon>
        <taxon>Testudines</taxon>
        <taxon>Cryptodira</taxon>
        <taxon>Trionychia</taxon>
        <taxon>Trionychidae</taxon>
        <taxon>Pelodiscus</taxon>
    </lineage>
</organism>
<evidence type="ECO:0000256" key="6">
    <source>
        <dbReference type="SAM" id="Phobius"/>
    </source>
</evidence>
<feature type="compositionally biased region" description="Gly residues" evidence="5">
    <location>
        <begin position="327"/>
        <end position="336"/>
    </location>
</feature>